<keyword evidence="2" id="KW-1185">Reference proteome</keyword>
<dbReference type="EMBL" id="JEOB01000004">
    <property type="protein sequence ID" value="EXM37914.1"/>
    <property type="molecule type" value="Genomic_DNA"/>
</dbReference>
<organism evidence="1 2">
    <name type="scientific">Ruminococcus albus SY3</name>
    <dbReference type="NCBI Taxonomy" id="1341156"/>
    <lineage>
        <taxon>Bacteria</taxon>
        <taxon>Bacillati</taxon>
        <taxon>Bacillota</taxon>
        <taxon>Clostridia</taxon>
        <taxon>Eubacteriales</taxon>
        <taxon>Oscillospiraceae</taxon>
        <taxon>Ruminococcus</taxon>
    </lineage>
</organism>
<dbReference type="OrthoDB" id="1919300at2"/>
<evidence type="ECO:0000313" key="2">
    <source>
        <dbReference type="Proteomes" id="UP000021369"/>
    </source>
</evidence>
<evidence type="ECO:0000313" key="1">
    <source>
        <dbReference type="EMBL" id="EXM37914.1"/>
    </source>
</evidence>
<comment type="caution">
    <text evidence="1">The sequence shown here is derived from an EMBL/GenBank/DDBJ whole genome shotgun (WGS) entry which is preliminary data.</text>
</comment>
<reference evidence="1 2" key="1">
    <citation type="submission" date="2013-06" db="EMBL/GenBank/DDBJ databases">
        <title>Rumen cellulosomics: divergent fiber-degrading strategies revealed by comparative genome-wide analysis of six Ruminococcal strains.</title>
        <authorList>
            <person name="Dassa B."/>
            <person name="Borovok I."/>
            <person name="Lamed R."/>
            <person name="Flint H."/>
            <person name="Yeoman C.J."/>
            <person name="White B."/>
            <person name="Bayer E.A."/>
        </authorList>
    </citation>
    <scope>NUCLEOTIDE SEQUENCE [LARGE SCALE GENOMIC DNA]</scope>
    <source>
        <strain evidence="1 2">SY3</strain>
    </source>
</reference>
<gene>
    <name evidence="1" type="ORF">RASY3_16530</name>
</gene>
<dbReference type="RefSeq" id="WP_024856593.1">
    <property type="nucleotide sequence ID" value="NZ_JEOB01000004.1"/>
</dbReference>
<accession>A0A011UBE6</accession>
<name>A0A011UBE6_RUMAL</name>
<dbReference type="AlphaFoldDB" id="A0A011UBE6"/>
<protein>
    <submittedName>
        <fullName evidence="1">Uncharacterized protein</fullName>
    </submittedName>
</protein>
<dbReference type="Proteomes" id="UP000021369">
    <property type="component" value="Unassembled WGS sequence"/>
</dbReference>
<dbReference type="PATRIC" id="fig|1341156.4.peg.2905"/>
<proteinExistence type="predicted"/>
<sequence>MAKKSFFGNKITPSCSYCKFGNKSKEGNKVLCEKQGLVDADFACKKWDYDPIKRVPKKQLNIPNQEDDII</sequence>